<gene>
    <name evidence="2" type="ORF">KQI88_08115</name>
</gene>
<dbReference type="Proteomes" id="UP000779508">
    <property type="component" value="Unassembled WGS sequence"/>
</dbReference>
<evidence type="ECO:0000313" key="3">
    <source>
        <dbReference type="Proteomes" id="UP000779508"/>
    </source>
</evidence>
<keyword evidence="1" id="KW-0732">Signal</keyword>
<feature type="signal peptide" evidence="1">
    <location>
        <begin position="1"/>
        <end position="31"/>
    </location>
</feature>
<keyword evidence="3" id="KW-1185">Reference proteome</keyword>
<dbReference type="RefSeq" id="WP_216416106.1">
    <property type="nucleotide sequence ID" value="NZ_JAHLQK010000003.1"/>
</dbReference>
<organism evidence="2 3">
    <name type="scientific">Alkaliphilus flagellatus</name>
    <dbReference type="NCBI Taxonomy" id="2841507"/>
    <lineage>
        <taxon>Bacteria</taxon>
        <taxon>Bacillati</taxon>
        <taxon>Bacillota</taxon>
        <taxon>Clostridia</taxon>
        <taxon>Peptostreptococcales</taxon>
        <taxon>Natronincolaceae</taxon>
        <taxon>Alkaliphilus</taxon>
    </lineage>
</organism>
<proteinExistence type="predicted"/>
<evidence type="ECO:0000256" key="1">
    <source>
        <dbReference type="SAM" id="SignalP"/>
    </source>
</evidence>
<feature type="chain" id="PRO_5046819699" evidence="1">
    <location>
        <begin position="32"/>
        <end position="282"/>
    </location>
</feature>
<name>A0ABS6G425_9FIRM</name>
<accession>A0ABS6G425</accession>
<comment type="caution">
    <text evidence="2">The sequence shown here is derived from an EMBL/GenBank/DDBJ whole genome shotgun (WGS) entry which is preliminary data.</text>
</comment>
<protein>
    <submittedName>
        <fullName evidence="2">Uncharacterized protein</fullName>
    </submittedName>
</protein>
<sequence>MKQTMGAKKKNTWKTVVASATAITLCSTVFAGANNVAMAMALDKEESISTTYNVSTTFIDKAEDYVKADYEVLENKVMRSTNSSALPVDQAAEIGSQYLWDMFKVDLSGKTIYMSYFIDPDAAKAYWQGDIVETGSDISDAPPAYSFVIEAISGVRVSTSKKYEKKETTVPFDPEKLREKYKNNCDEYLELAKQFAEKHSGVKATRAEFKDISATIDGSSIDHGKPFSKSGNYSRAYEIFVQVIVTDEQGQKTEVTISTDSKTLQSINAIDTNRKNNEKYLG</sequence>
<evidence type="ECO:0000313" key="2">
    <source>
        <dbReference type="EMBL" id="MBU5676378.1"/>
    </source>
</evidence>
<dbReference type="EMBL" id="JAHLQK010000003">
    <property type="protein sequence ID" value="MBU5676378.1"/>
    <property type="molecule type" value="Genomic_DNA"/>
</dbReference>
<reference evidence="2 3" key="1">
    <citation type="submission" date="2021-06" db="EMBL/GenBank/DDBJ databases">
        <authorList>
            <person name="Sun Q."/>
            <person name="Li D."/>
        </authorList>
    </citation>
    <scope>NUCLEOTIDE SEQUENCE [LARGE SCALE GENOMIC DNA]</scope>
    <source>
        <strain evidence="2 3">MSJ-5</strain>
    </source>
</reference>